<keyword evidence="1" id="KW-0472">Membrane</keyword>
<dbReference type="EMBL" id="VUOE01000001">
    <property type="protein sequence ID" value="KAA2219939.1"/>
    <property type="molecule type" value="Genomic_DNA"/>
</dbReference>
<proteinExistence type="predicted"/>
<name>A0A5B2U017_9FLAO</name>
<dbReference type="AlphaFoldDB" id="A0A5B2U017"/>
<protein>
    <submittedName>
        <fullName evidence="2">Uncharacterized protein</fullName>
    </submittedName>
</protein>
<dbReference type="Proteomes" id="UP000323188">
    <property type="component" value="Unassembled WGS sequence"/>
</dbReference>
<feature type="transmembrane region" description="Helical" evidence="1">
    <location>
        <begin position="21"/>
        <end position="42"/>
    </location>
</feature>
<evidence type="ECO:0000256" key="1">
    <source>
        <dbReference type="SAM" id="Phobius"/>
    </source>
</evidence>
<dbReference type="RefSeq" id="WP_154918435.1">
    <property type="nucleotide sequence ID" value="NZ_VUOE01000001.1"/>
</dbReference>
<evidence type="ECO:0000313" key="3">
    <source>
        <dbReference type="Proteomes" id="UP000323188"/>
    </source>
</evidence>
<organism evidence="2 3">
    <name type="scientific">Maribacter flavus</name>
    <dbReference type="NCBI Taxonomy" id="1658664"/>
    <lineage>
        <taxon>Bacteria</taxon>
        <taxon>Pseudomonadati</taxon>
        <taxon>Bacteroidota</taxon>
        <taxon>Flavobacteriia</taxon>
        <taxon>Flavobacteriales</taxon>
        <taxon>Flavobacteriaceae</taxon>
        <taxon>Maribacter</taxon>
    </lineage>
</organism>
<sequence>MIKFFRRTRQKLLAEKKVGRYLAYALGEIVLVVIGILIALAINNRNQRNIDAKNEQTYLLGLQEEFNISKNKLTELIAVNRANIESAEKIIGLMNQKDSLPLEEDLSQLLLNTFISDVAFNPNNSLLLEIINSGNLKNISNPDLRIMLTNWIATMEDISRQEEDLRHERENLLDIFRTDQYSIKTVLQQTGVLTSLKTSPDGERVSNLGVLSSQEFENKLLLFIVTCHATEDNHYSPLMGYIDDILESISSEIQEK</sequence>
<keyword evidence="1" id="KW-0812">Transmembrane</keyword>
<keyword evidence="1" id="KW-1133">Transmembrane helix</keyword>
<gene>
    <name evidence="2" type="ORF">F0361_10230</name>
</gene>
<reference evidence="2 3" key="1">
    <citation type="submission" date="2019-09" db="EMBL/GenBank/DDBJ databases">
        <authorList>
            <person name="Khan S.A."/>
            <person name="Jeon C.O."/>
            <person name="Chun B.H."/>
            <person name="Jeong S.E."/>
        </authorList>
    </citation>
    <scope>NUCLEOTIDE SEQUENCE [LARGE SCALE GENOMIC DNA]</scope>
    <source>
        <strain evidence="2 3">KCTC 42508</strain>
    </source>
</reference>
<evidence type="ECO:0000313" key="2">
    <source>
        <dbReference type="EMBL" id="KAA2219939.1"/>
    </source>
</evidence>
<comment type="caution">
    <text evidence="2">The sequence shown here is derived from an EMBL/GenBank/DDBJ whole genome shotgun (WGS) entry which is preliminary data.</text>
</comment>
<dbReference type="InterPro" id="IPR045749">
    <property type="entry name" value="DUF6090"/>
</dbReference>
<accession>A0A5B2U017</accession>
<dbReference type="Pfam" id="PF19578">
    <property type="entry name" value="DUF6090"/>
    <property type="match status" value="1"/>
</dbReference>